<name>A0A8S1P6I1_9CILI</name>
<dbReference type="AlphaFoldDB" id="A0A8S1P6I1"/>
<accession>A0A8S1P6I1</accession>
<feature type="compositionally biased region" description="Acidic residues" evidence="1">
    <location>
        <begin position="212"/>
        <end position="238"/>
    </location>
</feature>
<feature type="compositionally biased region" description="Basic and acidic residues" evidence="1">
    <location>
        <begin position="198"/>
        <end position="211"/>
    </location>
</feature>
<dbReference type="OrthoDB" id="307473at2759"/>
<evidence type="ECO:0000313" key="3">
    <source>
        <dbReference type="Proteomes" id="UP000692954"/>
    </source>
</evidence>
<comment type="caution">
    <text evidence="2">The sequence shown here is derived from an EMBL/GenBank/DDBJ whole genome shotgun (WGS) entry which is preliminary data.</text>
</comment>
<evidence type="ECO:0000256" key="1">
    <source>
        <dbReference type="SAM" id="MobiDB-lite"/>
    </source>
</evidence>
<keyword evidence="3" id="KW-1185">Reference proteome</keyword>
<dbReference type="EMBL" id="CAJJDN010000070">
    <property type="protein sequence ID" value="CAD8098630.1"/>
    <property type="molecule type" value="Genomic_DNA"/>
</dbReference>
<protein>
    <submittedName>
        <fullName evidence="2">Uncharacterized protein</fullName>
    </submittedName>
</protein>
<feature type="compositionally biased region" description="Basic and acidic residues" evidence="1">
    <location>
        <begin position="249"/>
        <end position="258"/>
    </location>
</feature>
<organism evidence="2 3">
    <name type="scientific">Paramecium sonneborni</name>
    <dbReference type="NCBI Taxonomy" id="65129"/>
    <lineage>
        <taxon>Eukaryota</taxon>
        <taxon>Sar</taxon>
        <taxon>Alveolata</taxon>
        <taxon>Ciliophora</taxon>
        <taxon>Intramacronucleata</taxon>
        <taxon>Oligohymenophorea</taxon>
        <taxon>Peniculida</taxon>
        <taxon>Parameciidae</taxon>
        <taxon>Paramecium</taxon>
    </lineage>
</organism>
<sequence length="305" mass="36890">MFERKEFKAIVKKKVQQNQDQEFIFSIKRKLGDQSYDNIYLSNEEEIMHFINSRKQKKLNLDDIINQTKNLSINDETQKMFVLEKLKLDSVPQYCEDIQQKNILQVRREQFVDKFRKDIRDKILQENRNKLIIQLEQDKNKLKCCENQQGQESEQDYYIMKQVNKNQINQEKKSALMNIDAKQIEKYFDNYYIDSDHNLSIDSEDSQRTDQDAYEYPDNESSSNDDAEVEEDYYENNSDDSQHYKKYQRKDIQEKDDQIEIDESSQQNQGIQINQAQAFMSFIKQHEVLKQEKQSWKTFDYEKDF</sequence>
<reference evidence="2" key="1">
    <citation type="submission" date="2021-01" db="EMBL/GenBank/DDBJ databases">
        <authorList>
            <consortium name="Genoscope - CEA"/>
            <person name="William W."/>
        </authorList>
    </citation>
    <scope>NUCLEOTIDE SEQUENCE</scope>
</reference>
<gene>
    <name evidence="2" type="ORF">PSON_ATCC_30995.1.T0700215</name>
</gene>
<evidence type="ECO:0000313" key="2">
    <source>
        <dbReference type="EMBL" id="CAD8098630.1"/>
    </source>
</evidence>
<feature type="region of interest" description="Disordered" evidence="1">
    <location>
        <begin position="198"/>
        <end position="270"/>
    </location>
</feature>
<dbReference type="Proteomes" id="UP000692954">
    <property type="component" value="Unassembled WGS sequence"/>
</dbReference>
<proteinExistence type="predicted"/>